<evidence type="ECO:0000313" key="2">
    <source>
        <dbReference type="Proteomes" id="UP000494256"/>
    </source>
</evidence>
<dbReference type="Proteomes" id="UP000494256">
    <property type="component" value="Unassembled WGS sequence"/>
</dbReference>
<evidence type="ECO:0000313" key="1">
    <source>
        <dbReference type="EMBL" id="CAB3261871.1"/>
    </source>
</evidence>
<protein>
    <submittedName>
        <fullName evidence="1">Uncharacterized protein</fullName>
    </submittedName>
</protein>
<accession>A0A8S1BQB7</accession>
<organism evidence="1 2">
    <name type="scientific">Arctia plantaginis</name>
    <name type="common">Wood tiger moth</name>
    <name type="synonym">Phalaena plantaginis</name>
    <dbReference type="NCBI Taxonomy" id="874455"/>
    <lineage>
        <taxon>Eukaryota</taxon>
        <taxon>Metazoa</taxon>
        <taxon>Ecdysozoa</taxon>
        <taxon>Arthropoda</taxon>
        <taxon>Hexapoda</taxon>
        <taxon>Insecta</taxon>
        <taxon>Pterygota</taxon>
        <taxon>Neoptera</taxon>
        <taxon>Endopterygota</taxon>
        <taxon>Lepidoptera</taxon>
        <taxon>Glossata</taxon>
        <taxon>Ditrysia</taxon>
        <taxon>Noctuoidea</taxon>
        <taxon>Erebidae</taxon>
        <taxon>Arctiinae</taxon>
        <taxon>Arctia</taxon>
    </lineage>
</organism>
<sequence>CKLFPLVDQIYQGS</sequence>
<name>A0A8S1BQB7_ARCPL</name>
<comment type="caution">
    <text evidence="1">The sequence shown here is derived from an EMBL/GenBank/DDBJ whole genome shotgun (WGS) entry which is preliminary data.</text>
</comment>
<feature type="non-terminal residue" evidence="1">
    <location>
        <position position="1"/>
    </location>
</feature>
<gene>
    <name evidence="1" type="ORF">APLA_LOCUS17407</name>
</gene>
<dbReference type="OrthoDB" id="2789670at2759"/>
<dbReference type="EMBL" id="CADEBD010001031">
    <property type="protein sequence ID" value="CAB3261871.1"/>
    <property type="molecule type" value="Genomic_DNA"/>
</dbReference>
<proteinExistence type="predicted"/>
<reference evidence="1 2" key="1">
    <citation type="submission" date="2020-04" db="EMBL/GenBank/DDBJ databases">
        <authorList>
            <person name="Wallbank WR R."/>
            <person name="Pardo Diaz C."/>
            <person name="Kozak K."/>
            <person name="Martin S."/>
            <person name="Jiggins C."/>
            <person name="Moest M."/>
            <person name="Warren A I."/>
            <person name="Byers J.R.P. K."/>
            <person name="Montejo-Kovacevich G."/>
            <person name="Yen C E."/>
        </authorList>
    </citation>
    <scope>NUCLEOTIDE SEQUENCE [LARGE SCALE GENOMIC DNA]</scope>
</reference>